<feature type="region of interest" description="Disordered" evidence="1">
    <location>
        <begin position="1"/>
        <end position="43"/>
    </location>
</feature>
<dbReference type="PaxDb" id="39947-A0A0N7KNM9"/>
<reference evidence="2 3" key="3">
    <citation type="journal article" date="2013" name="Rice">
        <title>Improvement of the Oryza sativa Nipponbare reference genome using next generation sequence and optical map data.</title>
        <authorList>
            <person name="Kawahara Y."/>
            <person name="de la Bastide M."/>
            <person name="Hamilton J.P."/>
            <person name="Kanamori H."/>
            <person name="McCombie W.R."/>
            <person name="Ouyang S."/>
            <person name="Schwartz D.C."/>
            <person name="Tanaka T."/>
            <person name="Wu J."/>
            <person name="Zhou S."/>
            <person name="Childs K.L."/>
            <person name="Davidson R.M."/>
            <person name="Lin H."/>
            <person name="Quesada-Ocampo L."/>
            <person name="Vaillancourt B."/>
            <person name="Sakai H."/>
            <person name="Lee S.S."/>
            <person name="Kim J."/>
            <person name="Numa H."/>
            <person name="Itoh T."/>
            <person name="Buell C.R."/>
            <person name="Matsumoto T."/>
        </authorList>
    </citation>
    <scope>NUCLEOTIDE SEQUENCE [LARGE SCALE GENOMIC DNA]</scope>
    <source>
        <strain evidence="3">cv. Nipponbare</strain>
    </source>
</reference>
<dbReference type="EMBL" id="AP014963">
    <property type="protein sequence ID" value="BAT02066.1"/>
    <property type="molecule type" value="Genomic_DNA"/>
</dbReference>
<accession>A0A0N7KNM9</accession>
<reference evidence="2 3" key="2">
    <citation type="journal article" date="2013" name="Plant Cell Physiol.">
        <title>Rice Annotation Project Database (RAP-DB): an integrative and interactive database for rice genomics.</title>
        <authorList>
            <person name="Sakai H."/>
            <person name="Lee S.S."/>
            <person name="Tanaka T."/>
            <person name="Numa H."/>
            <person name="Kim J."/>
            <person name="Kawahara Y."/>
            <person name="Wakimoto H."/>
            <person name="Yang C.C."/>
            <person name="Iwamoto M."/>
            <person name="Abe T."/>
            <person name="Yamada Y."/>
            <person name="Muto A."/>
            <person name="Inokuchi H."/>
            <person name="Ikemura T."/>
            <person name="Matsumoto T."/>
            <person name="Sasaki T."/>
            <person name="Itoh T."/>
        </authorList>
    </citation>
    <scope>NUCLEOTIDE SEQUENCE [LARGE SCALE GENOMIC DNA]</scope>
    <source>
        <strain evidence="3">cv. Nipponbare</strain>
    </source>
</reference>
<gene>
    <name evidence="2" type="ordered locus">Os07g0552900</name>
    <name evidence="2" type="ORF">OSNPB_070552900</name>
</gene>
<protein>
    <submittedName>
        <fullName evidence="2">Os07g0552900 protein</fullName>
    </submittedName>
</protein>
<name>A0A0N7KNM9_ORYSJ</name>
<keyword evidence="3" id="KW-1185">Reference proteome</keyword>
<evidence type="ECO:0000313" key="3">
    <source>
        <dbReference type="Proteomes" id="UP000059680"/>
    </source>
</evidence>
<organism evidence="2 3">
    <name type="scientific">Oryza sativa subsp. japonica</name>
    <name type="common">Rice</name>
    <dbReference type="NCBI Taxonomy" id="39947"/>
    <lineage>
        <taxon>Eukaryota</taxon>
        <taxon>Viridiplantae</taxon>
        <taxon>Streptophyta</taxon>
        <taxon>Embryophyta</taxon>
        <taxon>Tracheophyta</taxon>
        <taxon>Spermatophyta</taxon>
        <taxon>Magnoliopsida</taxon>
        <taxon>Liliopsida</taxon>
        <taxon>Poales</taxon>
        <taxon>Poaceae</taxon>
        <taxon>BOP clade</taxon>
        <taxon>Oryzoideae</taxon>
        <taxon>Oryzeae</taxon>
        <taxon>Oryzinae</taxon>
        <taxon>Oryza</taxon>
        <taxon>Oryza sativa</taxon>
    </lineage>
</organism>
<reference evidence="3" key="1">
    <citation type="journal article" date="2005" name="Nature">
        <title>The map-based sequence of the rice genome.</title>
        <authorList>
            <consortium name="International rice genome sequencing project (IRGSP)"/>
            <person name="Matsumoto T."/>
            <person name="Wu J."/>
            <person name="Kanamori H."/>
            <person name="Katayose Y."/>
            <person name="Fujisawa M."/>
            <person name="Namiki N."/>
            <person name="Mizuno H."/>
            <person name="Yamamoto K."/>
            <person name="Antonio B.A."/>
            <person name="Baba T."/>
            <person name="Sakata K."/>
            <person name="Nagamura Y."/>
            <person name="Aoki H."/>
            <person name="Arikawa K."/>
            <person name="Arita K."/>
            <person name="Bito T."/>
            <person name="Chiden Y."/>
            <person name="Fujitsuka N."/>
            <person name="Fukunaka R."/>
            <person name="Hamada M."/>
            <person name="Harada C."/>
            <person name="Hayashi A."/>
            <person name="Hijishita S."/>
            <person name="Honda M."/>
            <person name="Hosokawa S."/>
            <person name="Ichikawa Y."/>
            <person name="Idonuma A."/>
            <person name="Iijima M."/>
            <person name="Ikeda M."/>
            <person name="Ikeno M."/>
            <person name="Ito K."/>
            <person name="Ito S."/>
            <person name="Ito T."/>
            <person name="Ito Y."/>
            <person name="Ito Y."/>
            <person name="Iwabuchi A."/>
            <person name="Kamiya K."/>
            <person name="Karasawa W."/>
            <person name="Kurita K."/>
            <person name="Katagiri S."/>
            <person name="Kikuta A."/>
            <person name="Kobayashi H."/>
            <person name="Kobayashi N."/>
            <person name="Machita K."/>
            <person name="Maehara T."/>
            <person name="Masukawa M."/>
            <person name="Mizubayashi T."/>
            <person name="Mukai Y."/>
            <person name="Nagasaki H."/>
            <person name="Nagata Y."/>
            <person name="Naito S."/>
            <person name="Nakashima M."/>
            <person name="Nakama Y."/>
            <person name="Nakamichi Y."/>
            <person name="Nakamura M."/>
            <person name="Meguro A."/>
            <person name="Negishi M."/>
            <person name="Ohta I."/>
            <person name="Ohta T."/>
            <person name="Okamoto M."/>
            <person name="Ono N."/>
            <person name="Saji S."/>
            <person name="Sakaguchi M."/>
            <person name="Sakai K."/>
            <person name="Shibata M."/>
            <person name="Shimokawa T."/>
            <person name="Song J."/>
            <person name="Takazaki Y."/>
            <person name="Terasawa K."/>
            <person name="Tsugane M."/>
            <person name="Tsuji K."/>
            <person name="Ueda S."/>
            <person name="Waki K."/>
            <person name="Yamagata H."/>
            <person name="Yamamoto M."/>
            <person name="Yamamoto S."/>
            <person name="Yamane H."/>
            <person name="Yoshiki S."/>
            <person name="Yoshihara R."/>
            <person name="Yukawa K."/>
            <person name="Zhong H."/>
            <person name="Yano M."/>
            <person name="Yuan Q."/>
            <person name="Ouyang S."/>
            <person name="Liu J."/>
            <person name="Jones K.M."/>
            <person name="Gansberger K."/>
            <person name="Moffat K."/>
            <person name="Hill J."/>
            <person name="Bera J."/>
            <person name="Fadrosh D."/>
            <person name="Jin S."/>
            <person name="Johri S."/>
            <person name="Kim M."/>
            <person name="Overton L."/>
            <person name="Reardon M."/>
            <person name="Tsitrin T."/>
            <person name="Vuong H."/>
            <person name="Weaver B."/>
            <person name="Ciecko A."/>
            <person name="Tallon L."/>
            <person name="Jackson J."/>
            <person name="Pai G."/>
            <person name="Aken S.V."/>
            <person name="Utterback T."/>
            <person name="Reidmuller S."/>
            <person name="Feldblyum T."/>
            <person name="Hsiao J."/>
            <person name="Zismann V."/>
            <person name="Iobst S."/>
            <person name="de Vazeille A.R."/>
            <person name="Buell C.R."/>
            <person name="Ying K."/>
            <person name="Li Y."/>
            <person name="Lu T."/>
            <person name="Huang Y."/>
            <person name="Zhao Q."/>
            <person name="Feng Q."/>
            <person name="Zhang L."/>
            <person name="Zhu J."/>
            <person name="Weng Q."/>
            <person name="Mu J."/>
            <person name="Lu Y."/>
            <person name="Fan D."/>
            <person name="Liu Y."/>
            <person name="Guan J."/>
            <person name="Zhang Y."/>
            <person name="Yu S."/>
            <person name="Liu X."/>
            <person name="Zhang Y."/>
            <person name="Hong G."/>
            <person name="Han B."/>
            <person name="Choisne N."/>
            <person name="Demange N."/>
            <person name="Orjeda G."/>
            <person name="Samain S."/>
            <person name="Cattolico L."/>
            <person name="Pelletier E."/>
            <person name="Couloux A."/>
            <person name="Segurens B."/>
            <person name="Wincker P."/>
            <person name="D'Hont A."/>
            <person name="Scarpelli C."/>
            <person name="Weissenbach J."/>
            <person name="Salanoubat M."/>
            <person name="Quetier F."/>
            <person name="Yu Y."/>
            <person name="Kim H.R."/>
            <person name="Rambo T."/>
            <person name="Currie J."/>
            <person name="Collura K."/>
            <person name="Luo M."/>
            <person name="Yang T."/>
            <person name="Ammiraju J.S.S."/>
            <person name="Engler F."/>
            <person name="Soderlund C."/>
            <person name="Wing R.A."/>
            <person name="Palmer L.E."/>
            <person name="de la Bastide M."/>
            <person name="Spiegel L."/>
            <person name="Nascimento L."/>
            <person name="Zutavern T."/>
            <person name="O'Shaughnessy A."/>
            <person name="Dike S."/>
            <person name="Dedhia N."/>
            <person name="Preston R."/>
            <person name="Balija V."/>
            <person name="McCombie W.R."/>
            <person name="Chow T."/>
            <person name="Chen H."/>
            <person name="Chung M."/>
            <person name="Chen C."/>
            <person name="Shaw J."/>
            <person name="Wu H."/>
            <person name="Hsiao K."/>
            <person name="Chao Y."/>
            <person name="Chu M."/>
            <person name="Cheng C."/>
            <person name="Hour A."/>
            <person name="Lee P."/>
            <person name="Lin S."/>
            <person name="Lin Y."/>
            <person name="Liou J."/>
            <person name="Liu S."/>
            <person name="Hsing Y."/>
            <person name="Raghuvanshi S."/>
            <person name="Mohanty A."/>
            <person name="Bharti A.K."/>
            <person name="Gaur A."/>
            <person name="Gupta V."/>
            <person name="Kumar D."/>
            <person name="Ravi V."/>
            <person name="Vij S."/>
            <person name="Kapur A."/>
            <person name="Khurana P."/>
            <person name="Khurana P."/>
            <person name="Khurana J.P."/>
            <person name="Tyagi A.K."/>
            <person name="Gaikwad K."/>
            <person name="Singh A."/>
            <person name="Dalal V."/>
            <person name="Srivastava S."/>
            <person name="Dixit A."/>
            <person name="Pal A.K."/>
            <person name="Ghazi I.A."/>
            <person name="Yadav M."/>
            <person name="Pandit A."/>
            <person name="Bhargava A."/>
            <person name="Sureshbabu K."/>
            <person name="Batra K."/>
            <person name="Sharma T.R."/>
            <person name="Mohapatra T."/>
            <person name="Singh N.K."/>
            <person name="Messing J."/>
            <person name="Nelson A.B."/>
            <person name="Fuks G."/>
            <person name="Kavchok S."/>
            <person name="Keizer G."/>
            <person name="Linton E."/>
            <person name="Llaca V."/>
            <person name="Song R."/>
            <person name="Tanyolac B."/>
            <person name="Young S."/>
            <person name="Ho-Il K."/>
            <person name="Hahn J.H."/>
            <person name="Sangsakoo G."/>
            <person name="Vanavichit A."/>
            <person name="de Mattos Luiz.A.T."/>
            <person name="Zimmer P.D."/>
            <person name="Malone G."/>
            <person name="Dellagostin O."/>
            <person name="de Oliveira A.C."/>
            <person name="Bevan M."/>
            <person name="Bancroft I."/>
            <person name="Minx P."/>
            <person name="Cordum H."/>
            <person name="Wilson R."/>
            <person name="Cheng Z."/>
            <person name="Jin W."/>
            <person name="Jiang J."/>
            <person name="Leong S.A."/>
            <person name="Iwama H."/>
            <person name="Gojobori T."/>
            <person name="Itoh T."/>
            <person name="Niimura Y."/>
            <person name="Fujii Y."/>
            <person name="Habara T."/>
            <person name="Sakai H."/>
            <person name="Sato Y."/>
            <person name="Wilson G."/>
            <person name="Kumar K."/>
            <person name="McCouch S."/>
            <person name="Juretic N."/>
            <person name="Hoen D."/>
            <person name="Wright S."/>
            <person name="Bruskiewich R."/>
            <person name="Bureau T."/>
            <person name="Miyao A."/>
            <person name="Hirochika H."/>
            <person name="Nishikawa T."/>
            <person name="Kadowaki K."/>
            <person name="Sugiura M."/>
            <person name="Burr B."/>
            <person name="Sasaki T."/>
        </authorList>
    </citation>
    <scope>NUCLEOTIDE SEQUENCE [LARGE SCALE GENOMIC DNA]</scope>
    <source>
        <strain evidence="3">cv. Nipponbare</strain>
    </source>
</reference>
<dbReference type="Proteomes" id="UP000059680">
    <property type="component" value="Chromosome 7"/>
</dbReference>
<sequence length="79" mass="8046">MAISRARIKNLGGRPPPSLPRAPDTSASSTATHTSSLPPSFTRVAAGDQHPLVQLVTAAAADIVEAVVAAAKHAMHLVS</sequence>
<evidence type="ECO:0000256" key="1">
    <source>
        <dbReference type="SAM" id="MobiDB-lite"/>
    </source>
</evidence>
<dbReference type="AlphaFoldDB" id="A0A0N7KNM9"/>
<dbReference type="InParanoid" id="A0A0N7KNM9"/>
<proteinExistence type="predicted"/>
<evidence type="ECO:0000313" key="2">
    <source>
        <dbReference type="EMBL" id="BAT02066.1"/>
    </source>
</evidence>
<feature type="compositionally biased region" description="Low complexity" evidence="1">
    <location>
        <begin position="21"/>
        <end position="40"/>
    </location>
</feature>